<dbReference type="SMART" id="SM00869">
    <property type="entry name" value="Autotransporter"/>
    <property type="match status" value="1"/>
</dbReference>
<organism evidence="2 3">
    <name type="scientific">Campylobacter upsaliensis</name>
    <dbReference type="NCBI Taxonomy" id="28080"/>
    <lineage>
        <taxon>Bacteria</taxon>
        <taxon>Pseudomonadati</taxon>
        <taxon>Campylobacterota</taxon>
        <taxon>Epsilonproteobacteria</taxon>
        <taxon>Campylobacterales</taxon>
        <taxon>Campylobacteraceae</taxon>
        <taxon>Campylobacter</taxon>
    </lineage>
</organism>
<dbReference type="PROSITE" id="PS51208">
    <property type="entry name" value="AUTOTRANSPORTER"/>
    <property type="match status" value="1"/>
</dbReference>
<accession>A0A3S4WME4</accession>
<feature type="domain" description="Autotransporter" evidence="1">
    <location>
        <begin position="770"/>
        <end position="1048"/>
    </location>
</feature>
<reference evidence="2 3" key="1">
    <citation type="submission" date="2018-12" db="EMBL/GenBank/DDBJ databases">
        <authorList>
            <consortium name="Pathogen Informatics"/>
        </authorList>
    </citation>
    <scope>NUCLEOTIDE SEQUENCE [LARGE SCALE GENOMIC DNA]</scope>
    <source>
        <strain evidence="2 3">NCTC11541</strain>
    </source>
</reference>
<evidence type="ECO:0000259" key="1">
    <source>
        <dbReference type="PROSITE" id="PS51208"/>
    </source>
</evidence>
<dbReference type="SUPFAM" id="SSF103515">
    <property type="entry name" value="Autotransporter"/>
    <property type="match status" value="1"/>
</dbReference>
<dbReference type="RefSeq" id="WP_126361362.1">
    <property type="nucleotide sequence ID" value="NZ_LR134372.1"/>
</dbReference>
<name>A0A3S4WME4_CAMUP</name>
<evidence type="ECO:0000313" key="2">
    <source>
        <dbReference type="EMBL" id="VEG84132.1"/>
    </source>
</evidence>
<protein>
    <submittedName>
        <fullName evidence="2">Putative lipoprotein</fullName>
    </submittedName>
</protein>
<keyword evidence="2" id="KW-0449">Lipoprotein</keyword>
<dbReference type="Proteomes" id="UP000278157">
    <property type="component" value="Chromosome"/>
</dbReference>
<dbReference type="InterPro" id="IPR005546">
    <property type="entry name" value="Autotransporte_beta"/>
</dbReference>
<dbReference type="InterPro" id="IPR036709">
    <property type="entry name" value="Autotransporte_beta_dom_sf"/>
</dbReference>
<sequence length="1048" mass="113540">MKGLICSNLVKLSRGGGGVTHRSYKKPLLSLACILALSCEVWGNNWIVGNTTTTWTCMNSGSNLTCKSQPNTMILQYRPNRWPNTNAPNGANLTINVEHRTNISLSNAYNNQLRNVNISVQNKGNLSNLTFANRFNQNIPVTLTLTGNASNITLSRPNAFTLNSGSGIINNLTQQNQQSRATINGKVNNYTQRQGTTTMNNGGSANHYRQSGGITTINNGTITTFTQTGGTTTQSGGTITTFDQNHANAIFNQNGGSITTLNQQNGKVTLNNNANVINFNQSGGTSSLAQGSNVTTFNQAGGNTIINDGANVGTLKVTGGTNALTLENGSNITALSQEDGTLTLTLRKNFSNTYTKENGTANIIANTNTIDKLTQNDGNTNLMSGTITTLTNTGGDVNNESGTIATLTSNQGGNVINKGTITFLTYKAAPTTKAIQTKANTDLVANEGQIDTFDNTNGIVANMKNATITTLTNTNGIVNNAGTITTLTNTGGDVNNDGIITNTLTNSGVAKITNDGTLAQGITNNQGATATIHNTGTINNKIENKGTATIRNQGKITNGIINDGGTLTVVNDFRRIEGTKNFETIGQIGKTANGVHMENNNNGKLNIPIWYFNKEDYATQEERKNNALLVDGDYANITLENAFVSTHNLDVDKTYNANTFIADKNGNAVGDKINNGQGININKLYSVSGIYTFENYGAKGEYRAIINRDELSGRTLAQSIIYSQRIRNVNLSRILREATTQVFVSGKESETNANGKSLGQLEQLHTNHRDQNSQNHTFVIPYYQNFSADLGSETGKLKSNSSGMLIATQRQLPNDYGVLGIYTGFENADQKVNAQRLEMDGNSYYAGLTYNHSFYEDDLTTYFMNLTTKIDYIERDVTKTYRGYIGSASSTAKVFGYGANARVGFSHYLKNDAKISPQIGFNYLGMHNKPFTLNHLGGTREHYLAQNFNFIDAVATIKYETPWINRFKTAVALGTIINVYKDAKGTLHLDSNVLNAELDIARLYGVVQGGISYDLTKDSDISLGYSGIFSSANTIKSHAFMFRYAWWW</sequence>
<gene>
    <name evidence="2" type="ORF">NCTC11541_00152</name>
</gene>
<dbReference type="Gene3D" id="2.40.128.130">
    <property type="entry name" value="Autotransporter beta-domain"/>
    <property type="match status" value="1"/>
</dbReference>
<proteinExistence type="predicted"/>
<evidence type="ECO:0000313" key="3">
    <source>
        <dbReference type="Proteomes" id="UP000278157"/>
    </source>
</evidence>
<dbReference type="EMBL" id="LR134372">
    <property type="protein sequence ID" value="VEG84132.1"/>
    <property type="molecule type" value="Genomic_DNA"/>
</dbReference>
<dbReference type="OrthoDB" id="5363724at2"/>
<dbReference type="AlphaFoldDB" id="A0A3S4WME4"/>